<reference evidence="5 6" key="1">
    <citation type="submission" date="2015-07" db="EMBL/GenBank/DDBJ databases">
        <title>The genome of the fungus Escovopsis weberi, a specialized disease agent of ant agriculture.</title>
        <authorList>
            <person name="de Man T.J."/>
            <person name="Stajich J.E."/>
            <person name="Kubicek C.P."/>
            <person name="Chenthamara K."/>
            <person name="Atanasova L."/>
            <person name="Druzhinina I.S."/>
            <person name="Birnbaum S."/>
            <person name="Barribeau S.M."/>
            <person name="Teiling C."/>
            <person name="Suen G."/>
            <person name="Currie C."/>
            <person name="Gerardo N.M."/>
        </authorList>
    </citation>
    <scope>NUCLEOTIDE SEQUENCE [LARGE SCALE GENOMIC DNA]</scope>
</reference>
<dbReference type="InterPro" id="IPR037143">
    <property type="entry name" value="4-PPantetheinyl_Trfase_dom_sf"/>
</dbReference>
<sequence length="365" mass="39645">MATVIQWLIDTRPLFPSAKQTSDLPQAAARAMALLAPPEAAAVLRYHFLADAKLALLSALLKRLAIAQLLGVPWARATPVRDAHAKPVFYWNPGSPGLESSEPQSQSGGGEGLESGGPQPLLFNVSHQAGVVVLLAALRAPAPRAALGIDIVCPPERRARDLRTIRGEGWAHFVGMHEDVFAASEARRLRGLRAGPAHAEHAEHAKEPEGTKDLKYYEGSEESERARLEHFYALWCLREAWVKMTGEALLAPWLGELEMRNWAPPPPPPPAGPSASTSISTGTGTQTQTQTQTQAHDDATDADGARLEVWFRGQRVDDVSVRLERWAGAYMIATAVRGEGIALGPFEELRWEDVLARAEALRARG</sequence>
<dbReference type="GO" id="GO:0008897">
    <property type="term" value="F:holo-[acyl-carrier-protein] synthase activity"/>
    <property type="evidence" value="ECO:0007669"/>
    <property type="project" value="UniProtKB-EC"/>
</dbReference>
<feature type="region of interest" description="Disordered" evidence="3">
    <location>
        <begin position="195"/>
        <end position="214"/>
    </location>
</feature>
<gene>
    <name evidence="5" type="ORF">ESCO_004207</name>
</gene>
<proteinExistence type="predicted"/>
<keyword evidence="6" id="KW-1185">Reference proteome</keyword>
<dbReference type="GO" id="GO:0000287">
    <property type="term" value="F:magnesium ion binding"/>
    <property type="evidence" value="ECO:0007669"/>
    <property type="project" value="InterPro"/>
</dbReference>
<evidence type="ECO:0000256" key="1">
    <source>
        <dbReference type="ARBA" id="ARBA00013172"/>
    </source>
</evidence>
<dbReference type="EMBL" id="LGSR01000013">
    <property type="protein sequence ID" value="KOS21175.1"/>
    <property type="molecule type" value="Genomic_DNA"/>
</dbReference>
<dbReference type="Pfam" id="PF22624">
    <property type="entry name" value="AASDHPPT_N"/>
    <property type="match status" value="1"/>
</dbReference>
<evidence type="ECO:0000259" key="4">
    <source>
        <dbReference type="Pfam" id="PF22624"/>
    </source>
</evidence>
<dbReference type="EC" id="2.7.8.7" evidence="1"/>
<evidence type="ECO:0000256" key="2">
    <source>
        <dbReference type="ARBA" id="ARBA00022679"/>
    </source>
</evidence>
<dbReference type="SUPFAM" id="SSF56214">
    <property type="entry name" value="4'-phosphopantetheinyl transferase"/>
    <property type="match status" value="2"/>
</dbReference>
<dbReference type="AlphaFoldDB" id="A0A0M9VVN4"/>
<feature type="region of interest" description="Disordered" evidence="3">
    <location>
        <begin position="261"/>
        <end position="301"/>
    </location>
</feature>
<dbReference type="PANTHER" id="PTHR12215">
    <property type="entry name" value="PHOSPHOPANTETHEINE TRANSFERASE"/>
    <property type="match status" value="1"/>
</dbReference>
<evidence type="ECO:0000313" key="6">
    <source>
        <dbReference type="Proteomes" id="UP000053831"/>
    </source>
</evidence>
<dbReference type="Proteomes" id="UP000053831">
    <property type="component" value="Unassembled WGS sequence"/>
</dbReference>
<dbReference type="Gene3D" id="3.90.470.20">
    <property type="entry name" value="4'-phosphopantetheinyl transferase domain"/>
    <property type="match status" value="1"/>
</dbReference>
<dbReference type="STRING" id="150374.A0A0M9VVN4"/>
<dbReference type="InterPro" id="IPR055066">
    <property type="entry name" value="AASDHPPT_N"/>
</dbReference>
<evidence type="ECO:0000313" key="5">
    <source>
        <dbReference type="EMBL" id="KOS21175.1"/>
    </source>
</evidence>
<dbReference type="GO" id="GO:0005829">
    <property type="term" value="C:cytosol"/>
    <property type="evidence" value="ECO:0007669"/>
    <property type="project" value="TreeGrafter"/>
</dbReference>
<feature type="compositionally biased region" description="Pro residues" evidence="3">
    <location>
        <begin position="263"/>
        <end position="272"/>
    </location>
</feature>
<accession>A0A0M9VVN4</accession>
<name>A0A0M9VVN4_ESCWE</name>
<protein>
    <recommendedName>
        <fullName evidence="1">holo-[acyl-carrier-protein] synthase</fullName>
        <ecNumber evidence="1">2.7.8.7</ecNumber>
    </recommendedName>
</protein>
<keyword evidence="2 5" id="KW-0808">Transferase</keyword>
<dbReference type="InterPro" id="IPR050559">
    <property type="entry name" value="P-Pant_transferase_sf"/>
</dbReference>
<evidence type="ECO:0000256" key="3">
    <source>
        <dbReference type="SAM" id="MobiDB-lite"/>
    </source>
</evidence>
<dbReference type="OrthoDB" id="26719at2759"/>
<feature type="compositionally biased region" description="Low complexity" evidence="3">
    <location>
        <begin position="95"/>
        <end position="106"/>
    </location>
</feature>
<organism evidence="5 6">
    <name type="scientific">Escovopsis weberi</name>
    <dbReference type="NCBI Taxonomy" id="150374"/>
    <lineage>
        <taxon>Eukaryota</taxon>
        <taxon>Fungi</taxon>
        <taxon>Dikarya</taxon>
        <taxon>Ascomycota</taxon>
        <taxon>Pezizomycotina</taxon>
        <taxon>Sordariomycetes</taxon>
        <taxon>Hypocreomycetidae</taxon>
        <taxon>Hypocreales</taxon>
        <taxon>Hypocreaceae</taxon>
        <taxon>Escovopsis</taxon>
    </lineage>
</organism>
<dbReference type="GO" id="GO:0019878">
    <property type="term" value="P:lysine biosynthetic process via aminoadipic acid"/>
    <property type="evidence" value="ECO:0007669"/>
    <property type="project" value="TreeGrafter"/>
</dbReference>
<feature type="compositionally biased region" description="Low complexity" evidence="3">
    <location>
        <begin position="273"/>
        <end position="294"/>
    </location>
</feature>
<dbReference type="PANTHER" id="PTHR12215:SF10">
    <property type="entry name" value="L-AMINOADIPATE-SEMIALDEHYDE DEHYDROGENASE-PHOSPHOPANTETHEINYL TRANSFERASE"/>
    <property type="match status" value="1"/>
</dbReference>
<feature type="domain" description="4'-phosphopantetheinyl transferase N-terminal" evidence="4">
    <location>
        <begin position="29"/>
        <end position="89"/>
    </location>
</feature>
<feature type="region of interest" description="Disordered" evidence="3">
    <location>
        <begin position="95"/>
        <end position="119"/>
    </location>
</feature>
<comment type="caution">
    <text evidence="5">The sequence shown here is derived from an EMBL/GenBank/DDBJ whole genome shotgun (WGS) entry which is preliminary data.</text>
</comment>
<feature type="compositionally biased region" description="Basic and acidic residues" evidence="3">
    <location>
        <begin position="198"/>
        <end position="214"/>
    </location>
</feature>